<keyword evidence="4" id="KW-0436">Ligase</keyword>
<evidence type="ECO:0000313" key="4">
    <source>
        <dbReference type="EMBL" id="SNT11698.1"/>
    </source>
</evidence>
<dbReference type="InterPro" id="IPR000873">
    <property type="entry name" value="AMP-dep_synth/lig_dom"/>
</dbReference>
<dbReference type="PANTHER" id="PTHR43767">
    <property type="entry name" value="LONG-CHAIN-FATTY-ACID--COA LIGASE"/>
    <property type="match status" value="1"/>
</dbReference>
<dbReference type="Gene3D" id="3.40.50.12780">
    <property type="entry name" value="N-terminal domain of ligase-like"/>
    <property type="match status" value="1"/>
</dbReference>
<dbReference type="GO" id="GO:0016878">
    <property type="term" value="F:acid-thiol ligase activity"/>
    <property type="evidence" value="ECO:0007669"/>
    <property type="project" value="UniProtKB-ARBA"/>
</dbReference>
<dbReference type="InterPro" id="IPR025110">
    <property type="entry name" value="AMP-bd_C"/>
</dbReference>
<organism evidence="4 5">
    <name type="scientific">Rhodococcoides kyotonense</name>
    <dbReference type="NCBI Taxonomy" id="398843"/>
    <lineage>
        <taxon>Bacteria</taxon>
        <taxon>Bacillati</taxon>
        <taxon>Actinomycetota</taxon>
        <taxon>Actinomycetes</taxon>
        <taxon>Mycobacteriales</taxon>
        <taxon>Nocardiaceae</taxon>
        <taxon>Rhodococcoides</taxon>
    </lineage>
</organism>
<name>A0A239K1R7_9NOCA</name>
<evidence type="ECO:0000256" key="1">
    <source>
        <dbReference type="SAM" id="MobiDB-lite"/>
    </source>
</evidence>
<dbReference type="PANTHER" id="PTHR43767:SF1">
    <property type="entry name" value="NONRIBOSOMAL PEPTIDE SYNTHASE PES1 (EUROFUNG)-RELATED"/>
    <property type="match status" value="1"/>
</dbReference>
<dbReference type="Pfam" id="PF13193">
    <property type="entry name" value="AMP-binding_C"/>
    <property type="match status" value="1"/>
</dbReference>
<feature type="region of interest" description="Disordered" evidence="1">
    <location>
        <begin position="555"/>
        <end position="585"/>
    </location>
</feature>
<reference evidence="5" key="1">
    <citation type="submission" date="2017-06" db="EMBL/GenBank/DDBJ databases">
        <authorList>
            <person name="Varghese N."/>
            <person name="Submissions S."/>
        </authorList>
    </citation>
    <scope>NUCLEOTIDE SEQUENCE [LARGE SCALE GENOMIC DNA]</scope>
    <source>
        <strain evidence="5">JCM 23211</strain>
    </source>
</reference>
<gene>
    <name evidence="4" type="ORF">SAMN05421642_109187</name>
</gene>
<sequence>MTQQDSFDVTTLRGRRADRRWNRLAVGDILERVRSSAPDKLALVAREGACASARFRRMTYREADEAANQVAHALLDRGLNPGDRVLLYCDNSIEAIVLMFGVAKAGMVAVPVNPLLAPDVLRWVIGHVDVAFAVVDGEYIERVNGDLDEAGVGIGVVIPVGGQGLGGVDTFDAWISRYSVEPPEIEVHADDIWSLLFTSGTTAMPKASMTSHTYSYMAGFSYAMSLTRGLKFETNFVMCTFLPIVFHCGHNSTLLPALLSGGTMVLGRRPDPRGLADAITEHGVTAVWAGSPAWVQALADAALDDPTNLDLSTLTVAMFSWGAMNPTMENDLRRACGTQVALLEVFGQTESMSCFRFWPEMHPSKFAQTFDGVNYVGVPNPMLGADIVDIDGVSLRGKASVPGEAVYRSPVITAGYYRDEESTREAFRDGWFHSGDSCMYDDDGLQIMVDRFKDIVKSGGENVSSLRVEGVLAAHPDVVRAAVIGLPDDKWGERVTGVVTVKAGVIPDAASLIAYARERLASYEAPKQIVVVDAMPETVGGKILKYKLRQRLSGAGNAGKSGSESGDDDLRGVGGAIDRIHGDAT</sequence>
<proteinExistence type="predicted"/>
<keyword evidence="5" id="KW-1185">Reference proteome</keyword>
<dbReference type="Gene3D" id="3.30.300.30">
    <property type="match status" value="1"/>
</dbReference>
<dbReference type="RefSeq" id="WP_089248351.1">
    <property type="nucleotide sequence ID" value="NZ_FZOW01000009.1"/>
</dbReference>
<dbReference type="Proteomes" id="UP000198327">
    <property type="component" value="Unassembled WGS sequence"/>
</dbReference>
<dbReference type="OrthoDB" id="9803968at2"/>
<protein>
    <submittedName>
        <fullName evidence="4">Acyl-CoA synthetase (AMP-forming)/AMP-acid ligase II</fullName>
    </submittedName>
</protein>
<dbReference type="InterPro" id="IPR042099">
    <property type="entry name" value="ANL_N_sf"/>
</dbReference>
<evidence type="ECO:0000259" key="2">
    <source>
        <dbReference type="Pfam" id="PF00501"/>
    </source>
</evidence>
<evidence type="ECO:0000313" key="5">
    <source>
        <dbReference type="Proteomes" id="UP000198327"/>
    </source>
</evidence>
<accession>A0A239K1R7</accession>
<dbReference type="Pfam" id="PF00501">
    <property type="entry name" value="AMP-binding"/>
    <property type="match status" value="1"/>
</dbReference>
<evidence type="ECO:0000259" key="3">
    <source>
        <dbReference type="Pfam" id="PF13193"/>
    </source>
</evidence>
<dbReference type="InterPro" id="IPR045851">
    <property type="entry name" value="AMP-bd_C_sf"/>
</dbReference>
<feature type="domain" description="AMP-dependent synthetase/ligase" evidence="2">
    <location>
        <begin position="33"/>
        <end position="417"/>
    </location>
</feature>
<dbReference type="SUPFAM" id="SSF56801">
    <property type="entry name" value="Acetyl-CoA synthetase-like"/>
    <property type="match status" value="1"/>
</dbReference>
<dbReference type="InterPro" id="IPR050237">
    <property type="entry name" value="ATP-dep_AMP-bd_enzyme"/>
</dbReference>
<dbReference type="AlphaFoldDB" id="A0A239K1R7"/>
<dbReference type="EMBL" id="FZOW01000009">
    <property type="protein sequence ID" value="SNT11698.1"/>
    <property type="molecule type" value="Genomic_DNA"/>
</dbReference>
<feature type="domain" description="AMP-binding enzyme C-terminal" evidence="3">
    <location>
        <begin position="468"/>
        <end position="542"/>
    </location>
</feature>